<evidence type="ECO:0000259" key="5">
    <source>
        <dbReference type="PROSITE" id="PS51379"/>
    </source>
</evidence>
<keyword evidence="1" id="KW-0004">4Fe-4S</keyword>
<protein>
    <submittedName>
        <fullName evidence="6">Ferredoxin II</fullName>
    </submittedName>
</protein>
<feature type="domain" description="4Fe-4S ferredoxin-type" evidence="5">
    <location>
        <begin position="47"/>
        <end position="77"/>
    </location>
</feature>
<evidence type="ECO:0000313" key="7">
    <source>
        <dbReference type="Proteomes" id="UP000249005"/>
    </source>
</evidence>
<evidence type="ECO:0000256" key="4">
    <source>
        <dbReference type="ARBA" id="ARBA00023014"/>
    </source>
</evidence>
<accession>A0A2X4V5D7</accession>
<dbReference type="Gene3D" id="3.30.70.20">
    <property type="match status" value="2"/>
</dbReference>
<dbReference type="PROSITE" id="PS00198">
    <property type="entry name" value="4FE4S_FER_1"/>
    <property type="match status" value="2"/>
</dbReference>
<reference evidence="6 7" key="1">
    <citation type="submission" date="2018-06" db="EMBL/GenBank/DDBJ databases">
        <authorList>
            <consortium name="Pathogen Informatics"/>
            <person name="Doyle S."/>
        </authorList>
    </citation>
    <scope>NUCLEOTIDE SEQUENCE [LARGE SCALE GENOMIC DNA]</scope>
    <source>
        <strain evidence="6 7">NCTC12151</strain>
    </source>
</reference>
<keyword evidence="7" id="KW-1185">Reference proteome</keyword>
<dbReference type="GO" id="GO:0046872">
    <property type="term" value="F:metal ion binding"/>
    <property type="evidence" value="ECO:0007669"/>
    <property type="project" value="UniProtKB-KW"/>
</dbReference>
<dbReference type="AlphaFoldDB" id="A0A2X4V5D7"/>
<dbReference type="InterPro" id="IPR017896">
    <property type="entry name" value="4Fe4S_Fe-S-bd"/>
</dbReference>
<organism evidence="6 7">
    <name type="scientific">Leminorella richardii</name>
    <dbReference type="NCBI Taxonomy" id="158841"/>
    <lineage>
        <taxon>Bacteria</taxon>
        <taxon>Pseudomonadati</taxon>
        <taxon>Pseudomonadota</taxon>
        <taxon>Gammaproteobacteria</taxon>
        <taxon>Enterobacterales</taxon>
        <taxon>Budviciaceae</taxon>
        <taxon>Leminorella</taxon>
    </lineage>
</organism>
<feature type="domain" description="4Fe-4S ferredoxin-type" evidence="5">
    <location>
        <begin position="223"/>
        <end position="252"/>
    </location>
</feature>
<dbReference type="Proteomes" id="UP000249005">
    <property type="component" value="Chromosome 1"/>
</dbReference>
<sequence length="310" mass="35081">MEYSINTFLSGAVCVTSDCIRHKSKRAACRQCIDYCEHCALVLVEDGSVEVNTEACTRCGGCVFACPVMAINGPLPERHVNNMCLYQDSGSVPSQKELLLYYQAGYHTLILHEKHSLWINAIDEVNLFLHTINKSPFSIIPPSLDNNDSYFESDGEDIKRRRLLGVGFIRQYFKKNELPQNMPLAEVFPSWQRFSVDLASNRCSLCSSCLQLCPEGVFHYRDRQFVIDAGKCVGCGLCEESCPEEALRVRTETKLRELQSYAFHAAHCPSCQQNYPSLSPGEKRCPACRLRERLNIPTQRMGMNSLNFPQ</sequence>
<dbReference type="KEGG" id="lri:NCTC12151_03039"/>
<keyword evidence="4" id="KW-0411">Iron-sulfur</keyword>
<evidence type="ECO:0000256" key="2">
    <source>
        <dbReference type="ARBA" id="ARBA00022723"/>
    </source>
</evidence>
<evidence type="ECO:0000256" key="1">
    <source>
        <dbReference type="ARBA" id="ARBA00022485"/>
    </source>
</evidence>
<dbReference type="SUPFAM" id="SSF54862">
    <property type="entry name" value="4Fe-4S ferredoxins"/>
    <property type="match status" value="1"/>
</dbReference>
<name>A0A2X4V5D7_9GAMM</name>
<feature type="domain" description="4Fe-4S ferredoxin-type" evidence="5">
    <location>
        <begin position="192"/>
        <end position="222"/>
    </location>
</feature>
<keyword evidence="3" id="KW-0408">Iron</keyword>
<dbReference type="PROSITE" id="PS51379">
    <property type="entry name" value="4FE4S_FER_2"/>
    <property type="match status" value="3"/>
</dbReference>
<keyword evidence="2" id="KW-0479">Metal-binding</keyword>
<dbReference type="GO" id="GO:0051539">
    <property type="term" value="F:4 iron, 4 sulfur cluster binding"/>
    <property type="evidence" value="ECO:0007669"/>
    <property type="project" value="UniProtKB-KW"/>
</dbReference>
<dbReference type="Pfam" id="PF00037">
    <property type="entry name" value="Fer4"/>
    <property type="match status" value="2"/>
</dbReference>
<dbReference type="EMBL" id="LS483470">
    <property type="protein sequence ID" value="SQI43418.1"/>
    <property type="molecule type" value="Genomic_DNA"/>
</dbReference>
<dbReference type="PANTHER" id="PTHR43687">
    <property type="entry name" value="ADENYLYLSULFATE REDUCTASE, BETA SUBUNIT"/>
    <property type="match status" value="1"/>
</dbReference>
<evidence type="ECO:0000313" key="6">
    <source>
        <dbReference type="EMBL" id="SQI43418.1"/>
    </source>
</evidence>
<gene>
    <name evidence="6" type="primary">fdxA</name>
    <name evidence="6" type="ORF">NCTC12151_03039</name>
</gene>
<dbReference type="PANTHER" id="PTHR43687:SF1">
    <property type="entry name" value="FERREDOXIN III"/>
    <property type="match status" value="1"/>
</dbReference>
<evidence type="ECO:0000256" key="3">
    <source>
        <dbReference type="ARBA" id="ARBA00023004"/>
    </source>
</evidence>
<dbReference type="InterPro" id="IPR050572">
    <property type="entry name" value="Fe-S_Ferredoxin"/>
</dbReference>
<proteinExistence type="predicted"/>
<dbReference type="InterPro" id="IPR017900">
    <property type="entry name" value="4Fe4S_Fe_S_CS"/>
</dbReference>